<evidence type="ECO:0000256" key="5">
    <source>
        <dbReference type="ARBA" id="ARBA00022741"/>
    </source>
</evidence>
<feature type="compositionally biased region" description="Low complexity" evidence="16">
    <location>
        <begin position="1"/>
        <end position="21"/>
    </location>
</feature>
<reference evidence="19 20" key="1">
    <citation type="submission" date="2017-06" db="EMBL/GenBank/DDBJ databases">
        <authorList>
            <person name="Kim H.J."/>
            <person name="Triplett B.A."/>
        </authorList>
    </citation>
    <scope>NUCLEOTIDE SEQUENCE [LARGE SCALE GENOMIC DNA]</scope>
    <source>
        <strain evidence="19 20">CGMCC 4.1858</strain>
    </source>
</reference>
<evidence type="ECO:0000256" key="7">
    <source>
        <dbReference type="ARBA" id="ARBA00022801"/>
    </source>
</evidence>
<feature type="domain" description="PAC" evidence="18">
    <location>
        <begin position="263"/>
        <end position="315"/>
    </location>
</feature>
<dbReference type="SMART" id="SM00086">
    <property type="entry name" value="PAC"/>
    <property type="match status" value="1"/>
</dbReference>
<name>A0A239D9V8_9ACTN</name>
<dbReference type="EMBL" id="FZOF01000004">
    <property type="protein sequence ID" value="SNS28848.1"/>
    <property type="molecule type" value="Genomic_DNA"/>
</dbReference>
<dbReference type="PANTHER" id="PTHR43156:SF2">
    <property type="entry name" value="STAGE II SPORULATION PROTEIN E"/>
    <property type="match status" value="1"/>
</dbReference>
<evidence type="ECO:0000313" key="20">
    <source>
        <dbReference type="Proteomes" id="UP000198280"/>
    </source>
</evidence>
<keyword evidence="6" id="KW-0418">Kinase</keyword>
<accession>A0A239D9V8</accession>
<dbReference type="EC" id="3.1.3.16" evidence="1"/>
<dbReference type="InterPro" id="IPR036457">
    <property type="entry name" value="PPM-type-like_dom_sf"/>
</dbReference>
<evidence type="ECO:0000256" key="11">
    <source>
        <dbReference type="ARBA" id="ARBA00023211"/>
    </source>
</evidence>
<keyword evidence="20" id="KW-1185">Reference proteome</keyword>
<evidence type="ECO:0000256" key="1">
    <source>
        <dbReference type="ARBA" id="ARBA00013081"/>
    </source>
</evidence>
<keyword evidence="7" id="KW-0378">Hydrolase</keyword>
<evidence type="ECO:0000256" key="12">
    <source>
        <dbReference type="ARBA" id="ARBA00047761"/>
    </source>
</evidence>
<dbReference type="Gene3D" id="3.30.450.20">
    <property type="entry name" value="PAS domain"/>
    <property type="match status" value="2"/>
</dbReference>
<dbReference type="InterPro" id="IPR029016">
    <property type="entry name" value="GAF-like_dom_sf"/>
</dbReference>
<proteinExistence type="predicted"/>
<evidence type="ECO:0000256" key="2">
    <source>
        <dbReference type="ARBA" id="ARBA00022553"/>
    </source>
</evidence>
<dbReference type="RefSeq" id="WP_245938768.1">
    <property type="nucleotide sequence ID" value="NZ_FZOF01000004.1"/>
</dbReference>
<dbReference type="InterPro" id="IPR036890">
    <property type="entry name" value="HATPase_C_sf"/>
</dbReference>
<dbReference type="SUPFAM" id="SSF55781">
    <property type="entry name" value="GAF domain-like"/>
    <property type="match status" value="2"/>
</dbReference>
<dbReference type="Gene3D" id="3.30.565.10">
    <property type="entry name" value="Histidine kinase-like ATPase, C-terminal domain"/>
    <property type="match status" value="1"/>
</dbReference>
<dbReference type="AlphaFoldDB" id="A0A239D9V8"/>
<dbReference type="InterPro" id="IPR001932">
    <property type="entry name" value="PPM-type_phosphatase-like_dom"/>
</dbReference>
<dbReference type="Pfam" id="PF13185">
    <property type="entry name" value="GAF_2"/>
    <property type="match status" value="1"/>
</dbReference>
<evidence type="ECO:0000256" key="14">
    <source>
        <dbReference type="ARBA" id="ARBA00075117"/>
    </source>
</evidence>
<dbReference type="InterPro" id="IPR003594">
    <property type="entry name" value="HATPase_dom"/>
</dbReference>
<dbReference type="InterPro" id="IPR000700">
    <property type="entry name" value="PAS-assoc_C"/>
</dbReference>
<dbReference type="FunFam" id="3.30.565.10:FF:000028">
    <property type="entry name" value="PAS sensor protein"/>
    <property type="match status" value="1"/>
</dbReference>
<dbReference type="InterPro" id="IPR013655">
    <property type="entry name" value="PAS_fold_3"/>
</dbReference>
<feature type="domain" description="PAS" evidence="17">
    <location>
        <begin position="315"/>
        <end position="345"/>
    </location>
</feature>
<dbReference type="Pfam" id="PF13581">
    <property type="entry name" value="HATPase_c_2"/>
    <property type="match status" value="1"/>
</dbReference>
<keyword evidence="5" id="KW-0547">Nucleotide-binding</keyword>
<dbReference type="InterPro" id="IPR052016">
    <property type="entry name" value="Bact_Sigma-Reg"/>
</dbReference>
<dbReference type="PROSITE" id="PS50113">
    <property type="entry name" value="PAC"/>
    <property type="match status" value="1"/>
</dbReference>
<dbReference type="GO" id="GO:0005524">
    <property type="term" value="F:ATP binding"/>
    <property type="evidence" value="ECO:0007669"/>
    <property type="project" value="UniProtKB-KW"/>
</dbReference>
<gene>
    <name evidence="19" type="ORF">SAMN05216252_104451</name>
</gene>
<dbReference type="SMART" id="SM00065">
    <property type="entry name" value="GAF"/>
    <property type="match status" value="1"/>
</dbReference>
<evidence type="ECO:0000256" key="4">
    <source>
        <dbReference type="ARBA" id="ARBA00022723"/>
    </source>
</evidence>
<evidence type="ECO:0000259" key="17">
    <source>
        <dbReference type="PROSITE" id="PS50112"/>
    </source>
</evidence>
<sequence>MIPNEAAAQEPEAPLEQPGAERLGLLRSSGDDQGEREALRLGLQQAVAALNGLGGLVHLRGQEARGGVPLRLAASSGLPRNLTRGWLFLPPQDDTAPGRATTGGEPVWLPTTETTPGPLPDGSGLAAVPLPGPDGPLGALSVVTADAVPPAPGEWELLRAIAAWVSERLGRTAAVESRERWRLAEGASGTRPRETPSDVGIGTWEWNVRTGEAYLDETARTVFGMSPQMYDGRLETWVELVHPEDLPWVIADAEEAARAAGGFAWEYRVRRPDGGFRWVQARGRSVLGADGKAVRLAGVLWDSTETRVAMDAAGRALRHMSDGFLAVDDDGRIAFANPQAERLLGARRPPVGKVLWDLPGVHESELEAHCRRAAEDDATVSADIEWDGGKRRYHLRVMPVPDGLTLYLTDVTERRLAEEAAADAARTAADRAAHIGRLTTALAEAVTVRDVVTAVADRVLPLFDATGLIIKTLEGDLLRVVGFVGYPPGLMERLSRTRLTEGSPSTDAIRERVPRYITSAKEFHEAYPHRVRFQEWSQKHAWAFLPLIVSGKAVGSCVVSFSEPRPFSEEERTLLTALSGLVAQALERARLYDAEHSRAQELQRGLLPRVLPELPAVSAAARYLPAVEGTTVGGDWYDVIPLSADRVALVIGDVMGHGISEAVTMGRLRTAVHTFAGLELPPDELLAHLNDLVSDLGDDFYATCLYAVYDPANRTFTFSRAGHPPPALVLPDGTVHFAGHSPDAPLGAATPPFATVELEIPEGSLLVLYTDGLVESSRRDIDTGMAGLAKALTGARAAAPAGPAGGRRGEAERLGRLCEEVAEALDPHQQHAGDDAALLIARTHALAADDVATWSLPEDPLSAGQAREHVRRRLDAWGLEELVTTTELIASELVGNVVRHARGPIGLRLIRSRTLVCEVSDGSLSTPRIRHAGDTDEGGRGLQLVAALCQRWGTRYVPGGKCIWTEQSIPEPS</sequence>
<dbReference type="CDD" id="cd16936">
    <property type="entry name" value="HATPase_RsbW-like"/>
    <property type="match status" value="1"/>
</dbReference>
<dbReference type="GO" id="GO:0046872">
    <property type="term" value="F:metal ion binding"/>
    <property type="evidence" value="ECO:0007669"/>
    <property type="project" value="UniProtKB-KW"/>
</dbReference>
<comment type="catalytic activity">
    <reaction evidence="12">
        <text>O-phospho-L-seryl-[protein] + H2O = L-seryl-[protein] + phosphate</text>
        <dbReference type="Rhea" id="RHEA:20629"/>
        <dbReference type="Rhea" id="RHEA-COMP:9863"/>
        <dbReference type="Rhea" id="RHEA-COMP:11604"/>
        <dbReference type="ChEBI" id="CHEBI:15377"/>
        <dbReference type="ChEBI" id="CHEBI:29999"/>
        <dbReference type="ChEBI" id="CHEBI:43474"/>
        <dbReference type="ChEBI" id="CHEBI:83421"/>
        <dbReference type="EC" id="3.1.3.16"/>
    </reaction>
</comment>
<keyword evidence="2" id="KW-0597">Phosphoprotein</keyword>
<dbReference type="Proteomes" id="UP000198280">
    <property type="component" value="Unassembled WGS sequence"/>
</dbReference>
<dbReference type="InterPro" id="IPR001610">
    <property type="entry name" value="PAC"/>
</dbReference>
<dbReference type="Gene3D" id="3.60.40.10">
    <property type="entry name" value="PPM-type phosphatase domain"/>
    <property type="match status" value="1"/>
</dbReference>
<dbReference type="GO" id="GO:0016301">
    <property type="term" value="F:kinase activity"/>
    <property type="evidence" value="ECO:0007669"/>
    <property type="project" value="UniProtKB-KW"/>
</dbReference>
<keyword evidence="10" id="KW-0904">Protein phosphatase</keyword>
<keyword evidence="3" id="KW-0808">Transferase</keyword>
<dbReference type="InterPro" id="IPR013656">
    <property type="entry name" value="PAS_4"/>
</dbReference>
<evidence type="ECO:0000256" key="15">
    <source>
        <dbReference type="ARBA" id="ARBA00081350"/>
    </source>
</evidence>
<evidence type="ECO:0000259" key="18">
    <source>
        <dbReference type="PROSITE" id="PS50113"/>
    </source>
</evidence>
<evidence type="ECO:0000256" key="13">
    <source>
        <dbReference type="ARBA" id="ARBA00056274"/>
    </source>
</evidence>
<dbReference type="Gene3D" id="2.10.70.100">
    <property type="match status" value="1"/>
</dbReference>
<dbReference type="SUPFAM" id="SSF81606">
    <property type="entry name" value="PP2C-like"/>
    <property type="match status" value="1"/>
</dbReference>
<dbReference type="InterPro" id="IPR000014">
    <property type="entry name" value="PAS"/>
</dbReference>
<evidence type="ECO:0000256" key="9">
    <source>
        <dbReference type="ARBA" id="ARBA00022842"/>
    </source>
</evidence>
<dbReference type="PROSITE" id="PS50112">
    <property type="entry name" value="PAS"/>
    <property type="match status" value="1"/>
</dbReference>
<dbReference type="Gene3D" id="3.30.450.40">
    <property type="match status" value="2"/>
</dbReference>
<organism evidence="19 20">
    <name type="scientific">Actinacidiphila glaucinigra</name>
    <dbReference type="NCBI Taxonomy" id="235986"/>
    <lineage>
        <taxon>Bacteria</taxon>
        <taxon>Bacillati</taxon>
        <taxon>Actinomycetota</taxon>
        <taxon>Actinomycetes</taxon>
        <taxon>Kitasatosporales</taxon>
        <taxon>Streptomycetaceae</taxon>
        <taxon>Actinacidiphila</taxon>
    </lineage>
</organism>
<feature type="region of interest" description="Disordered" evidence="16">
    <location>
        <begin position="1"/>
        <end position="32"/>
    </location>
</feature>
<dbReference type="SUPFAM" id="SSF55785">
    <property type="entry name" value="PYP-like sensor domain (PAS domain)"/>
    <property type="match status" value="2"/>
</dbReference>
<evidence type="ECO:0000256" key="3">
    <source>
        <dbReference type="ARBA" id="ARBA00022679"/>
    </source>
</evidence>
<comment type="function">
    <text evidence="13">Primarily acts as an independent SigF regulator that is sensitive to the osmosensory signal, mediating the cross talk of PknD with the SigF regulon. Possesses both phosphatase and kinase activities. The kinase domain functions as a classic anti-sigma factor-like kinase to phosphorylate the anti-anti-sigma factor domain at the canonical regulatory site, and the phosphatase domain antagonizes this activity.</text>
</comment>
<dbReference type="CDD" id="cd00130">
    <property type="entry name" value="PAS"/>
    <property type="match status" value="2"/>
</dbReference>
<keyword evidence="9" id="KW-0460">Magnesium</keyword>
<evidence type="ECO:0000256" key="8">
    <source>
        <dbReference type="ARBA" id="ARBA00022840"/>
    </source>
</evidence>
<dbReference type="PANTHER" id="PTHR43156">
    <property type="entry name" value="STAGE II SPORULATION PROTEIN E-RELATED"/>
    <property type="match status" value="1"/>
</dbReference>
<dbReference type="Pfam" id="PF07228">
    <property type="entry name" value="SpoIIE"/>
    <property type="match status" value="1"/>
</dbReference>
<dbReference type="SMART" id="SM00331">
    <property type="entry name" value="PP2C_SIG"/>
    <property type="match status" value="1"/>
</dbReference>
<dbReference type="SMART" id="SM00091">
    <property type="entry name" value="PAS"/>
    <property type="match status" value="2"/>
</dbReference>
<evidence type="ECO:0000256" key="16">
    <source>
        <dbReference type="SAM" id="MobiDB-lite"/>
    </source>
</evidence>
<keyword evidence="8" id="KW-0067">ATP-binding</keyword>
<evidence type="ECO:0000313" key="19">
    <source>
        <dbReference type="EMBL" id="SNS28848.1"/>
    </source>
</evidence>
<keyword evidence="11" id="KW-0464">Manganese</keyword>
<dbReference type="InterPro" id="IPR035965">
    <property type="entry name" value="PAS-like_dom_sf"/>
</dbReference>
<protein>
    <recommendedName>
        <fullName evidence="1">protein-serine/threonine phosphatase</fullName>
        <ecNumber evidence="1">3.1.3.16</ecNumber>
    </recommendedName>
    <alternativeName>
        <fullName evidence="15">Protein-serine/threonine phosphatase</fullName>
    </alternativeName>
    <alternativeName>
        <fullName evidence="14">Serine/threonine-protein kinase</fullName>
    </alternativeName>
</protein>
<evidence type="ECO:0000256" key="6">
    <source>
        <dbReference type="ARBA" id="ARBA00022777"/>
    </source>
</evidence>
<evidence type="ECO:0000256" key="10">
    <source>
        <dbReference type="ARBA" id="ARBA00022912"/>
    </source>
</evidence>
<dbReference type="InterPro" id="IPR003018">
    <property type="entry name" value="GAF"/>
</dbReference>
<dbReference type="Pfam" id="PF08447">
    <property type="entry name" value="PAS_3"/>
    <property type="match status" value="1"/>
</dbReference>
<dbReference type="GO" id="GO:0004722">
    <property type="term" value="F:protein serine/threonine phosphatase activity"/>
    <property type="evidence" value="ECO:0007669"/>
    <property type="project" value="UniProtKB-EC"/>
</dbReference>
<keyword evidence="4" id="KW-0479">Metal-binding</keyword>
<dbReference type="Pfam" id="PF08448">
    <property type="entry name" value="PAS_4"/>
    <property type="match status" value="1"/>
</dbReference>
<dbReference type="FunFam" id="3.60.40.10:FF:000005">
    <property type="entry name" value="Serine/threonine protein phosphatase"/>
    <property type="match status" value="1"/>
</dbReference>